<keyword evidence="3 5" id="KW-0326">Glycosidase</keyword>
<reference key="1">
    <citation type="submission" date="2009-08" db="EMBL/GenBank/DDBJ databases">
        <title>The genome sequence of Spirochaeta thermophila DSM6192.</title>
        <authorList>
            <person name="Angelov A."/>
            <person name="Mientus M."/>
            <person name="Wittenberg S."/>
            <person name="Lehmann R."/>
            <person name="Liesegang H."/>
            <person name="Daniel R."/>
            <person name="Liebl W."/>
        </authorList>
    </citation>
    <scope>NUCLEOTIDE SEQUENCE</scope>
    <source>
        <strain>DSM 6192</strain>
    </source>
</reference>
<dbReference type="InterPro" id="IPR006047">
    <property type="entry name" value="GH13_cat_dom"/>
</dbReference>
<gene>
    <name evidence="5" type="ordered locus">STHERM_c15010</name>
</gene>
<evidence type="ECO:0000256" key="1">
    <source>
        <dbReference type="ARBA" id="ARBA00008061"/>
    </source>
</evidence>
<protein>
    <submittedName>
        <fullName evidence="5">Oligo-1,6-glucosidase</fullName>
        <ecNumber evidence="5">3.2.1.10</ecNumber>
    </submittedName>
</protein>
<evidence type="ECO:0000313" key="6">
    <source>
        <dbReference type="Proteomes" id="UP000001296"/>
    </source>
</evidence>
<dbReference type="Gene3D" id="3.20.20.80">
    <property type="entry name" value="Glycosidases"/>
    <property type="match status" value="1"/>
</dbReference>
<dbReference type="Proteomes" id="UP000001296">
    <property type="component" value="Chromosome"/>
</dbReference>
<dbReference type="InterPro" id="IPR013780">
    <property type="entry name" value="Glyco_hydro_b"/>
</dbReference>
<dbReference type="FunFam" id="3.20.20.80:FF:000064">
    <property type="entry name" value="Oligo-1,6-glucosidase"/>
    <property type="match status" value="1"/>
</dbReference>
<reference evidence="5 6" key="2">
    <citation type="journal article" date="2010" name="J. Bacteriol.">
        <title>Genome sequence of the polysaccharide-degrading, thermophilic anaerobe Spirochaeta thermophila DSM 6192.</title>
        <authorList>
            <person name="Angelov A."/>
            <person name="Liebl S."/>
            <person name="Ballschmiter M."/>
            <person name="Bomeke M."/>
            <person name="Lehmann R."/>
            <person name="Liesegang H."/>
            <person name="Daniel R."/>
            <person name="Liebl W."/>
        </authorList>
    </citation>
    <scope>NUCLEOTIDE SEQUENCE [LARGE SCALE GENOMIC DNA]</scope>
    <source>
        <strain evidence="6">ATCC 49972 / DSM 6192 / RI 19.B1</strain>
    </source>
</reference>
<sequence>MSRQWWKEAIVYQIYPRSFMDSNGDGIGDLRGIIQRIDHLASLGVDAVWLNPVYRSPNVDNGYDISDFFSIMEELGTMEDWEELLHALHARGIRLVMDLVLNHTSDQHPWFIASRALRDNPYRHYYIWRDRPNNWRSLFEGPAWEYDEATGEYYLHVFAREQPDLNWAYPPLREELYRMVNWWLDKGIDGFRLDAISVISKHPDFPDGDEVGPDGLAPGTPYFMNGPHLGEYLEELYRRCFHGRDLLTVGECAGVHPDDLPHLVGDDKALKSIFFMDHMFLDLGPDGYRFGNPYPYPWRWSQFKRIVYTWYKAFSRAGWMSFYLGNHDFPRCISRFGCDGEHWLASGKMLATLLLTMPGTIYLYQGDEIGMTNAHFTSITDYRDVETLNYYRRAMEEGRDEGEVMAEIMARSRDNARTPMQWSAETQAGFTTGEPWIPLNPNYRTINVAQQERDPDSLLSYYRRLIRMRKEHVDVLVYGDLLMHDLDSDHLWVYDRTAGHGGFRIVLNLTPEEQEWEEGDAALVLSSLGDAETGRLRPYEARIYRI</sequence>
<organism evidence="5 6">
    <name type="scientific">Winmispira thermophila (strain ATCC 49972 / DSM 6192 / RI 19.B1)</name>
    <name type="common">Spirochaeta thermophila</name>
    <dbReference type="NCBI Taxonomy" id="665571"/>
    <lineage>
        <taxon>Bacteria</taxon>
        <taxon>Pseudomonadati</taxon>
        <taxon>Spirochaetota</taxon>
        <taxon>Spirochaetia</taxon>
        <taxon>Winmispirales</taxon>
        <taxon>Winmispiraceae</taxon>
        <taxon>Winmispira</taxon>
    </lineage>
</organism>
<accession>E0RTR6</accession>
<evidence type="ECO:0000256" key="3">
    <source>
        <dbReference type="ARBA" id="ARBA00023295"/>
    </source>
</evidence>
<evidence type="ECO:0000313" key="5">
    <source>
        <dbReference type="EMBL" id="ADN02441.1"/>
    </source>
</evidence>
<dbReference type="CAZy" id="GH13">
    <property type="family name" value="Glycoside Hydrolase Family 13"/>
</dbReference>
<dbReference type="CDD" id="cd11333">
    <property type="entry name" value="AmyAc_SI_OligoGlu_DGase"/>
    <property type="match status" value="1"/>
</dbReference>
<dbReference type="Pfam" id="PF00128">
    <property type="entry name" value="Alpha-amylase"/>
    <property type="match status" value="1"/>
</dbReference>
<dbReference type="Gene3D" id="2.60.40.1180">
    <property type="entry name" value="Golgi alpha-mannosidase II"/>
    <property type="match status" value="1"/>
</dbReference>
<dbReference type="eggNOG" id="COG0366">
    <property type="taxonomic scope" value="Bacteria"/>
</dbReference>
<dbReference type="GO" id="GO:0004556">
    <property type="term" value="F:alpha-amylase activity"/>
    <property type="evidence" value="ECO:0007669"/>
    <property type="project" value="TreeGrafter"/>
</dbReference>
<dbReference type="Gene3D" id="3.90.400.10">
    <property type="entry name" value="Oligo-1,6-glucosidase, Domain 2"/>
    <property type="match status" value="1"/>
</dbReference>
<feature type="domain" description="Glycosyl hydrolase family 13 catalytic" evidence="4">
    <location>
        <begin position="13"/>
        <end position="417"/>
    </location>
</feature>
<dbReference type="PANTHER" id="PTHR10357">
    <property type="entry name" value="ALPHA-AMYLASE FAMILY MEMBER"/>
    <property type="match status" value="1"/>
</dbReference>
<dbReference type="PaxDb" id="665571-STHERM_c15010"/>
<dbReference type="RefSeq" id="WP_013314281.1">
    <property type="nucleotide sequence ID" value="NC_014484.1"/>
</dbReference>
<dbReference type="InterPro" id="IPR045857">
    <property type="entry name" value="O16G_dom_2"/>
</dbReference>
<dbReference type="GO" id="GO:0009313">
    <property type="term" value="P:oligosaccharide catabolic process"/>
    <property type="evidence" value="ECO:0007669"/>
    <property type="project" value="TreeGrafter"/>
</dbReference>
<proteinExistence type="inferred from homology"/>
<dbReference type="KEGG" id="sta:STHERM_c15010"/>
<evidence type="ECO:0000256" key="2">
    <source>
        <dbReference type="ARBA" id="ARBA00022801"/>
    </source>
</evidence>
<dbReference type="InterPro" id="IPR017853">
    <property type="entry name" value="GH"/>
</dbReference>
<dbReference type="SUPFAM" id="SSF51445">
    <property type="entry name" value="(Trans)glycosidases"/>
    <property type="match status" value="1"/>
</dbReference>
<dbReference type="NCBIfam" id="NF008183">
    <property type="entry name" value="PRK10933.1"/>
    <property type="match status" value="1"/>
</dbReference>
<name>E0RTR6_WINT6</name>
<dbReference type="HOGENOM" id="CLU_006462_1_1_12"/>
<evidence type="ECO:0000259" key="4">
    <source>
        <dbReference type="SMART" id="SM00642"/>
    </source>
</evidence>
<dbReference type="GO" id="GO:0004574">
    <property type="term" value="F:oligo-1,6-glucosidase activity"/>
    <property type="evidence" value="ECO:0007669"/>
    <property type="project" value="UniProtKB-EC"/>
</dbReference>
<dbReference type="AlphaFoldDB" id="E0RTR6"/>
<dbReference type="EC" id="3.2.1.10" evidence="5"/>
<dbReference type="FunFam" id="3.90.400.10:FF:000002">
    <property type="entry name" value="Sucrose isomerase"/>
    <property type="match status" value="1"/>
</dbReference>
<dbReference type="EMBL" id="CP001698">
    <property type="protein sequence ID" value="ADN02441.1"/>
    <property type="molecule type" value="Genomic_DNA"/>
</dbReference>
<dbReference type="SMART" id="SM00642">
    <property type="entry name" value="Aamy"/>
    <property type="match status" value="1"/>
</dbReference>
<comment type="similarity">
    <text evidence="1">Belongs to the glycosyl hydrolase 13 family.</text>
</comment>
<dbReference type="PANTHER" id="PTHR10357:SF179">
    <property type="entry name" value="NEUTRAL AND BASIC AMINO ACID TRANSPORT PROTEIN RBAT"/>
    <property type="match status" value="1"/>
</dbReference>
<dbReference type="SUPFAM" id="SSF51011">
    <property type="entry name" value="Glycosyl hydrolase domain"/>
    <property type="match status" value="1"/>
</dbReference>
<keyword evidence="2 5" id="KW-0378">Hydrolase</keyword>